<evidence type="ECO:0000256" key="3">
    <source>
        <dbReference type="ARBA" id="ARBA00023002"/>
    </source>
</evidence>
<accession>A0A6S6T7B7</accession>
<dbReference type="Pfam" id="PF13462">
    <property type="entry name" value="Thioredoxin_4"/>
    <property type="match status" value="1"/>
</dbReference>
<evidence type="ECO:0000256" key="5">
    <source>
        <dbReference type="ARBA" id="ARBA00023284"/>
    </source>
</evidence>
<dbReference type="SUPFAM" id="SSF52833">
    <property type="entry name" value="Thioredoxin-like"/>
    <property type="match status" value="1"/>
</dbReference>
<keyword evidence="4" id="KW-1015">Disulfide bond</keyword>
<protein>
    <submittedName>
        <fullName evidence="9">Periplasmic thiol:disulfide interchange protein DsbA</fullName>
    </submittedName>
</protein>
<dbReference type="EMBL" id="CACVAV010000178">
    <property type="protein sequence ID" value="CAA6811083.1"/>
    <property type="molecule type" value="Genomic_DNA"/>
</dbReference>
<feature type="signal peptide" evidence="7">
    <location>
        <begin position="1"/>
        <end position="27"/>
    </location>
</feature>
<evidence type="ECO:0000256" key="2">
    <source>
        <dbReference type="ARBA" id="ARBA00022729"/>
    </source>
</evidence>
<dbReference type="GO" id="GO:0016491">
    <property type="term" value="F:oxidoreductase activity"/>
    <property type="evidence" value="ECO:0007669"/>
    <property type="project" value="UniProtKB-KW"/>
</dbReference>
<dbReference type="PANTHER" id="PTHR13887:SF14">
    <property type="entry name" value="DISULFIDE BOND FORMATION PROTEIN D"/>
    <property type="match status" value="1"/>
</dbReference>
<dbReference type="Gene3D" id="1.10.4030.10">
    <property type="entry name" value="Porin chaperone SurA, peptide-binding domain"/>
    <property type="match status" value="1"/>
</dbReference>
<dbReference type="AlphaFoldDB" id="A0A6S6T7B7"/>
<name>A0A6S6T7B7_9GAMM</name>
<proteinExistence type="inferred from homology"/>
<evidence type="ECO:0000256" key="1">
    <source>
        <dbReference type="ARBA" id="ARBA00005791"/>
    </source>
</evidence>
<evidence type="ECO:0000256" key="7">
    <source>
        <dbReference type="SAM" id="SignalP"/>
    </source>
</evidence>
<dbReference type="InterPro" id="IPR012336">
    <property type="entry name" value="Thioredoxin-like_fold"/>
</dbReference>
<dbReference type="Gene3D" id="3.40.30.10">
    <property type="entry name" value="Glutaredoxin"/>
    <property type="match status" value="1"/>
</dbReference>
<dbReference type="PANTHER" id="PTHR13887">
    <property type="entry name" value="GLUTATHIONE S-TRANSFERASE KAPPA"/>
    <property type="match status" value="1"/>
</dbReference>
<keyword evidence="6" id="KW-0175">Coiled coil</keyword>
<dbReference type="PROSITE" id="PS51352">
    <property type="entry name" value="THIOREDOXIN_2"/>
    <property type="match status" value="1"/>
</dbReference>
<keyword evidence="5" id="KW-0676">Redox-active center</keyword>
<evidence type="ECO:0000313" key="9">
    <source>
        <dbReference type="EMBL" id="CAA6811083.1"/>
    </source>
</evidence>
<evidence type="ECO:0000256" key="4">
    <source>
        <dbReference type="ARBA" id="ARBA00023157"/>
    </source>
</evidence>
<comment type="similarity">
    <text evidence="1">Belongs to the thioredoxin family. DsbA subfamily.</text>
</comment>
<evidence type="ECO:0000259" key="8">
    <source>
        <dbReference type="PROSITE" id="PS51352"/>
    </source>
</evidence>
<organism evidence="9">
    <name type="scientific">uncultured Thiotrichaceae bacterium</name>
    <dbReference type="NCBI Taxonomy" id="298394"/>
    <lineage>
        <taxon>Bacteria</taxon>
        <taxon>Pseudomonadati</taxon>
        <taxon>Pseudomonadota</taxon>
        <taxon>Gammaproteobacteria</taxon>
        <taxon>Thiotrichales</taxon>
        <taxon>Thiotrichaceae</taxon>
        <taxon>environmental samples</taxon>
    </lineage>
</organism>
<feature type="domain" description="Thioredoxin" evidence="8">
    <location>
        <begin position="157"/>
        <end position="327"/>
    </location>
</feature>
<feature type="non-terminal residue" evidence="9">
    <location>
        <position position="327"/>
    </location>
</feature>
<reference evidence="9" key="1">
    <citation type="submission" date="2020-01" db="EMBL/GenBank/DDBJ databases">
        <authorList>
            <person name="Meier V. D."/>
            <person name="Meier V D."/>
        </authorList>
    </citation>
    <scope>NUCLEOTIDE SEQUENCE</scope>
    <source>
        <strain evidence="9">HLG_WM_MAG_08</strain>
    </source>
</reference>
<keyword evidence="2 7" id="KW-0732">Signal</keyword>
<feature type="coiled-coil region" evidence="6">
    <location>
        <begin position="122"/>
        <end position="149"/>
    </location>
</feature>
<dbReference type="InterPro" id="IPR036249">
    <property type="entry name" value="Thioredoxin-like_sf"/>
</dbReference>
<sequence length="327" mass="36511">MKITVKSFKRMALGVAFALMSSTQVTMAEDAALFQLDEKSYLSTDLPLSVQQALYDAQLQFYKAKQALVDEALVTLAVEKQAEDSGKSVDEVALSLFKAEEATEEAINKFYEENKARINQPLDNIKGQVKQLLEQNAQVAKQAEFLEALKADSVFKLGFDMPVAPFAEIDISGYPFKGAENGKAVLIEFADYQCPHCKRAADVLTKVSEQFKDDLKIVFLDFPVNRSGVSRKIAEGAACAYKQDKYWEYHDLAFSDQRALNDAAVVGLAEKLKLDMDAFNKCIESDYPEEQVKRGQAEGQRLGVDSTPTLFLNGRRLHLHDLEKDLP</sequence>
<evidence type="ECO:0000256" key="6">
    <source>
        <dbReference type="SAM" id="Coils"/>
    </source>
</evidence>
<keyword evidence="3" id="KW-0560">Oxidoreductase</keyword>
<gene>
    <name evidence="9" type="ORF">HELGO_WM37503</name>
</gene>
<dbReference type="InterPro" id="IPR013766">
    <property type="entry name" value="Thioredoxin_domain"/>
</dbReference>
<feature type="chain" id="PRO_5028126218" evidence="7">
    <location>
        <begin position="28"/>
        <end position="327"/>
    </location>
</feature>